<evidence type="ECO:0000256" key="1">
    <source>
        <dbReference type="SAM" id="MobiDB-lite"/>
    </source>
</evidence>
<feature type="domain" description="DUF4794" evidence="4">
    <location>
        <begin position="47"/>
        <end position="107"/>
    </location>
</feature>
<feature type="region of interest" description="Disordered" evidence="1">
    <location>
        <begin position="31"/>
        <end position="121"/>
    </location>
</feature>
<keyword evidence="6" id="KW-1185">Reference proteome</keyword>
<feature type="transmembrane region" description="Helical" evidence="2">
    <location>
        <begin position="433"/>
        <end position="462"/>
    </location>
</feature>
<sequence>MKTFACILLIAAAVVAEPPSYRQARQNFRFQRQELDRESTTPSTEDAPYPAAGFRPATAFNLPNEVAPPATSYGVPDNSYGAPPQTYAAPQQEYGAPDSPSTEYGAPATENAEGSGDESLQVEGLKKDKLEEAPKNDAEVLSNQGAYYVLLPDSQLQRVQFRTENDLRNMAYTARLQYKNEDRAPFYVSISMGVHVIWMNLAIALRGIVKSNRHPRLLKFILSIFFYSCVFVILFDLSMGIVYVAHIKQSLTKGMIIRYSGWGVLLKLGDEEDFAGWLPMIASACWLRGVFFFTMNVYCCSILKKFRNKIWKIEFRKRYTNKGNLPIPEPIYERSVDENIEFRKRYTNKGNLPIPEPIYERSVDENVILKKFRNKIWKIEFRKRYTNKGNLPIPEPIYERSVDENVKIQVWLALHLLWTSLGIINSTQQNRPFAFYVTLIPFTLTGVVLLAVDLIFAGLFLADAKNTGTE</sequence>
<feature type="chain" id="PRO_5005572822" evidence="3">
    <location>
        <begin position="17"/>
        <end position="470"/>
    </location>
</feature>
<gene>
    <name evidence="5" type="ORF">OBRU01_19821</name>
</gene>
<comment type="caution">
    <text evidence="5">The sequence shown here is derived from an EMBL/GenBank/DDBJ whole genome shotgun (WGS) entry which is preliminary data.</text>
</comment>
<evidence type="ECO:0000256" key="3">
    <source>
        <dbReference type="SAM" id="SignalP"/>
    </source>
</evidence>
<keyword evidence="3" id="KW-0732">Signal</keyword>
<evidence type="ECO:0000256" key="2">
    <source>
        <dbReference type="SAM" id="Phobius"/>
    </source>
</evidence>
<dbReference type="STRING" id="104452.A0A0L7KVJ4"/>
<evidence type="ECO:0000313" key="6">
    <source>
        <dbReference type="Proteomes" id="UP000037510"/>
    </source>
</evidence>
<dbReference type="AlphaFoldDB" id="A0A0L7KVJ4"/>
<protein>
    <submittedName>
        <fullName evidence="5">Ecdysteroid regulated protein</fullName>
    </submittedName>
</protein>
<feature type="transmembrane region" description="Helical" evidence="2">
    <location>
        <begin position="186"/>
        <end position="208"/>
    </location>
</feature>
<evidence type="ECO:0000259" key="4">
    <source>
        <dbReference type="Pfam" id="PF16042"/>
    </source>
</evidence>
<feature type="non-terminal residue" evidence="5">
    <location>
        <position position="470"/>
    </location>
</feature>
<dbReference type="Proteomes" id="UP000037510">
    <property type="component" value="Unassembled WGS sequence"/>
</dbReference>
<proteinExistence type="predicted"/>
<keyword evidence="2" id="KW-0472">Membrane</keyword>
<evidence type="ECO:0000313" key="5">
    <source>
        <dbReference type="EMBL" id="KOB67101.1"/>
    </source>
</evidence>
<keyword evidence="2" id="KW-1133">Transmembrane helix</keyword>
<feature type="signal peptide" evidence="3">
    <location>
        <begin position="1"/>
        <end position="16"/>
    </location>
</feature>
<dbReference type="InterPro" id="IPR032011">
    <property type="entry name" value="DUF4794"/>
</dbReference>
<reference evidence="5 6" key="1">
    <citation type="journal article" date="2015" name="Genome Biol. Evol.">
        <title>The genome of winter moth (Operophtera brumata) provides a genomic perspective on sexual dimorphism and phenology.</title>
        <authorList>
            <person name="Derks M.F."/>
            <person name="Smit S."/>
            <person name="Salis L."/>
            <person name="Schijlen E."/>
            <person name="Bossers A."/>
            <person name="Mateman C."/>
            <person name="Pijl A.S."/>
            <person name="de Ridder D."/>
            <person name="Groenen M.A."/>
            <person name="Visser M.E."/>
            <person name="Megens H.J."/>
        </authorList>
    </citation>
    <scope>NUCLEOTIDE SEQUENCE [LARGE SCALE GENOMIC DNA]</scope>
    <source>
        <strain evidence="5">WM2013NL</strain>
        <tissue evidence="5">Head and thorax</tissue>
    </source>
</reference>
<organism evidence="5 6">
    <name type="scientific">Operophtera brumata</name>
    <name type="common">Winter moth</name>
    <name type="synonym">Phalaena brumata</name>
    <dbReference type="NCBI Taxonomy" id="104452"/>
    <lineage>
        <taxon>Eukaryota</taxon>
        <taxon>Metazoa</taxon>
        <taxon>Ecdysozoa</taxon>
        <taxon>Arthropoda</taxon>
        <taxon>Hexapoda</taxon>
        <taxon>Insecta</taxon>
        <taxon>Pterygota</taxon>
        <taxon>Neoptera</taxon>
        <taxon>Endopterygota</taxon>
        <taxon>Lepidoptera</taxon>
        <taxon>Glossata</taxon>
        <taxon>Ditrysia</taxon>
        <taxon>Geometroidea</taxon>
        <taxon>Geometridae</taxon>
        <taxon>Larentiinae</taxon>
        <taxon>Operophtera</taxon>
    </lineage>
</organism>
<keyword evidence="2" id="KW-0812">Transmembrane</keyword>
<feature type="transmembrane region" description="Helical" evidence="2">
    <location>
        <begin position="220"/>
        <end position="245"/>
    </location>
</feature>
<accession>A0A0L7KVJ4</accession>
<dbReference type="EMBL" id="JTDY01005338">
    <property type="protein sequence ID" value="KOB67101.1"/>
    <property type="molecule type" value="Genomic_DNA"/>
</dbReference>
<name>A0A0L7KVJ4_OPEBR</name>
<feature type="transmembrane region" description="Helical" evidence="2">
    <location>
        <begin position="274"/>
        <end position="299"/>
    </location>
</feature>
<dbReference type="Pfam" id="PF16042">
    <property type="entry name" value="DUF4794"/>
    <property type="match status" value="1"/>
</dbReference>